<keyword evidence="3" id="KW-1185">Reference proteome</keyword>
<organism evidence="2 3">
    <name type="scientific">Haloferula helveola</name>
    <dbReference type="NCBI Taxonomy" id="490095"/>
    <lineage>
        <taxon>Bacteria</taxon>
        <taxon>Pseudomonadati</taxon>
        <taxon>Verrucomicrobiota</taxon>
        <taxon>Verrucomicrobiia</taxon>
        <taxon>Verrucomicrobiales</taxon>
        <taxon>Verrucomicrobiaceae</taxon>
        <taxon>Haloferula</taxon>
    </lineage>
</organism>
<gene>
    <name evidence="2" type="ORF">HAHE_03430</name>
</gene>
<proteinExistence type="predicted"/>
<dbReference type="Gene3D" id="2.50.20.10">
    <property type="entry name" value="Lipoprotein localisation LolA/LolB/LppX"/>
    <property type="match status" value="1"/>
</dbReference>
<dbReference type="CDD" id="cd16325">
    <property type="entry name" value="LolA"/>
    <property type="match status" value="1"/>
</dbReference>
<dbReference type="Proteomes" id="UP001374893">
    <property type="component" value="Chromosome"/>
</dbReference>
<dbReference type="SUPFAM" id="SSF89392">
    <property type="entry name" value="Prokaryotic lipoproteins and lipoprotein localization factors"/>
    <property type="match status" value="1"/>
</dbReference>
<keyword evidence="2" id="KW-0449">Lipoprotein</keyword>
<evidence type="ECO:0000313" key="2">
    <source>
        <dbReference type="EMBL" id="BCX46435.1"/>
    </source>
</evidence>
<sequence length="209" mass="23679">MRFLLALLLLAPLRAEVDTAPLEAWLKRQAGIRTLEADFTQERKLPALKNPVTTPGTLAMTRDGKLRWDLGQPAKTIAVSDGEKVTLVDVEKKQARSIDADSPRARSFTMLSGDSINGGLESFRKSFDLVESRVTQGIYQLTTRPKDRNMRGKVSWVFFDIDPGKNELRALEIQLDDKSRIRTIFRNSRFNRDIPAARFNVDLSGYEVR</sequence>
<keyword evidence="1" id="KW-0732">Signal</keyword>
<evidence type="ECO:0000313" key="3">
    <source>
        <dbReference type="Proteomes" id="UP001374893"/>
    </source>
</evidence>
<reference evidence="2 3" key="1">
    <citation type="submission" date="2021-06" db="EMBL/GenBank/DDBJ databases">
        <title>Complete genome of Haloferula helveola possessing various polysaccharide degrading enzymes.</title>
        <authorList>
            <person name="Takami H."/>
            <person name="Huang C."/>
            <person name="Hamasaki K."/>
        </authorList>
    </citation>
    <scope>NUCLEOTIDE SEQUENCE [LARGE SCALE GENOMIC DNA]</scope>
    <source>
        <strain evidence="2 3">CN-1</strain>
    </source>
</reference>
<dbReference type="EMBL" id="AP024702">
    <property type="protein sequence ID" value="BCX46435.1"/>
    <property type="molecule type" value="Genomic_DNA"/>
</dbReference>
<dbReference type="InterPro" id="IPR004564">
    <property type="entry name" value="OM_lipoprot_carrier_LolA-like"/>
</dbReference>
<protein>
    <submittedName>
        <fullName evidence="2">Outermembrane lipoprotein carrier protein LolA</fullName>
    </submittedName>
</protein>
<accession>A0ABN6GYN8</accession>
<dbReference type="RefSeq" id="WP_338688044.1">
    <property type="nucleotide sequence ID" value="NZ_AP024702.1"/>
</dbReference>
<dbReference type="PANTHER" id="PTHR35869:SF1">
    <property type="entry name" value="OUTER-MEMBRANE LIPOPROTEIN CARRIER PROTEIN"/>
    <property type="match status" value="1"/>
</dbReference>
<dbReference type="PANTHER" id="PTHR35869">
    <property type="entry name" value="OUTER-MEMBRANE LIPOPROTEIN CARRIER PROTEIN"/>
    <property type="match status" value="1"/>
</dbReference>
<dbReference type="InterPro" id="IPR029046">
    <property type="entry name" value="LolA/LolB/LppX"/>
</dbReference>
<dbReference type="Pfam" id="PF03548">
    <property type="entry name" value="LolA"/>
    <property type="match status" value="1"/>
</dbReference>
<name>A0ABN6GYN8_9BACT</name>
<evidence type="ECO:0000256" key="1">
    <source>
        <dbReference type="ARBA" id="ARBA00022729"/>
    </source>
</evidence>